<dbReference type="EMBL" id="MK494099">
    <property type="protein sequence ID" value="QBP29666.1"/>
    <property type="molecule type" value="Genomic_DNA"/>
</dbReference>
<accession>A0A482JDE3</accession>
<proteinExistence type="predicted"/>
<dbReference type="KEGG" id="vg:63742998"/>
<protein>
    <submittedName>
        <fullName evidence="1">Terminase</fullName>
    </submittedName>
</protein>
<evidence type="ECO:0000313" key="2">
    <source>
        <dbReference type="Proteomes" id="UP000294565"/>
    </source>
</evidence>
<reference evidence="1 2" key="1">
    <citation type="submission" date="2019-02" db="EMBL/GenBank/DDBJ databases">
        <authorList>
            <person name="Kanzanas C."/>
            <person name="Smith M.A."/>
            <person name="Zack K.M."/>
            <person name="Garlena R.A."/>
            <person name="Russell D.A."/>
            <person name="Pope W.H."/>
            <person name="Jacobs-Sera D."/>
            <person name="Hatfull G.F."/>
        </authorList>
    </citation>
    <scope>NUCLEOTIDE SEQUENCE [LARGE SCALE GENOMIC DNA]</scope>
</reference>
<dbReference type="GeneID" id="63742998"/>
<dbReference type="Gene3D" id="3.40.50.300">
    <property type="entry name" value="P-loop containing nucleotide triphosphate hydrolases"/>
    <property type="match status" value="1"/>
</dbReference>
<dbReference type="RefSeq" id="YP_010049678.1">
    <property type="nucleotide sequence ID" value="NC_054393.1"/>
</dbReference>
<name>A0A482JDE3_9CAUD</name>
<organism evidence="1 2">
    <name type="scientific">Mycobacterium phage Typha</name>
    <dbReference type="NCBI Taxonomy" id="2517971"/>
    <lineage>
        <taxon>Viruses</taxon>
        <taxon>Duplodnaviria</taxon>
        <taxon>Heunggongvirae</taxon>
        <taxon>Uroviricota</taxon>
        <taxon>Caudoviricetes</taxon>
        <taxon>Typhavirus</taxon>
        <taxon>Typhavirus typha</taxon>
    </lineage>
</organism>
<dbReference type="Proteomes" id="UP000294565">
    <property type="component" value="Segment"/>
</dbReference>
<dbReference type="InterPro" id="IPR027417">
    <property type="entry name" value="P-loop_NTPase"/>
</dbReference>
<evidence type="ECO:0000313" key="1">
    <source>
        <dbReference type="EMBL" id="QBP29666.1"/>
    </source>
</evidence>
<gene>
    <name evidence="1" type="primary">9</name>
    <name evidence="1" type="ORF">SEA_TYPHA_9</name>
</gene>
<keyword evidence="2" id="KW-1185">Reference proteome</keyword>
<sequence>MSLPSGVVADELKGHTKPRQYTPPLAVNCNILINPDVGCPCGCGLHPETSWGFDCIDFLTEVMKWELLPYQKWLYIHALEKGPGGEGFRFKTLVILIARQNGKTQWLRGLGLWRLYLDNRGRITPDCPAAKTVVIAAQGLEYAESTLGEVVNEVKECPPLKREFLRHRQTNGKHAMLLTGRRAWRAVAANRKGGRSMSVDLVELDELREHTDWLAWNAITPTTQARKYSQIVCASNAGDIRSVVLRSLRDGALAKIQARDTADTKTGLFEWSAPQEVDPLDRRYWPMANPALGYLPGNDADALAAKAEAMADNMAGFVTEYLCQWVDTLLPGIMPMEDWIATTDPESRRAEGAPVYAAVDVNHQRTKAYIAIASRRADGLLHVEVVAAARGLDWVVKWFQERQGKFVAVAVQARGCPASDLIEPLTKAGVPVMELGGSELTRGAGGVLFDGIRKHAIWHRPQGVLDTAAKGTVSRTLGGDTWVLDRKNSPVDAAPLVACAAAAWAESQGPMVPDKVPEVHEWPDEEEIAQWEKQLDDLEDL</sequence>